<protein>
    <recommendedName>
        <fullName evidence="5">Spindle pole body component</fullName>
    </recommendedName>
</protein>
<dbReference type="GO" id="GO:0000930">
    <property type="term" value="C:gamma-tubulin complex"/>
    <property type="evidence" value="ECO:0007669"/>
    <property type="project" value="TreeGrafter"/>
</dbReference>
<evidence type="ECO:0000256" key="5">
    <source>
        <dbReference type="RuleBase" id="RU363050"/>
    </source>
</evidence>
<dbReference type="Pfam" id="PF04130">
    <property type="entry name" value="GCP_C_terminal"/>
    <property type="match status" value="1"/>
</dbReference>
<dbReference type="PANTHER" id="PTHR19302:SF70">
    <property type="entry name" value="GAMMA-TUBULIN COMPLEX COMPONENT 6"/>
    <property type="match status" value="1"/>
</dbReference>
<dbReference type="AlphaFoldDB" id="A0A9W9PIL1"/>
<dbReference type="EMBL" id="JAPQKS010000002">
    <property type="protein sequence ID" value="KAJ5247501.1"/>
    <property type="molecule type" value="Genomic_DNA"/>
</dbReference>
<evidence type="ECO:0000259" key="6">
    <source>
        <dbReference type="Pfam" id="PF04130"/>
    </source>
</evidence>
<comment type="subcellular location">
    <subcellularLocation>
        <location evidence="5">Cytoplasm</location>
        <location evidence="5">Cytoskeleton</location>
        <location evidence="5">Microtubule organizing center</location>
    </subcellularLocation>
</comment>
<dbReference type="GO" id="GO:0000278">
    <property type="term" value="P:mitotic cell cycle"/>
    <property type="evidence" value="ECO:0007669"/>
    <property type="project" value="TreeGrafter"/>
</dbReference>
<comment type="similarity">
    <text evidence="1 5">Belongs to the TUBGCP family.</text>
</comment>
<reference evidence="8" key="1">
    <citation type="submission" date="2022-11" db="EMBL/GenBank/DDBJ databases">
        <authorList>
            <person name="Petersen C."/>
        </authorList>
    </citation>
    <scope>NUCLEOTIDE SEQUENCE</scope>
    <source>
        <strain evidence="8">IBT 19713</strain>
    </source>
</reference>
<keyword evidence="9" id="KW-1185">Reference proteome</keyword>
<proteinExistence type="inferred from homology"/>
<keyword evidence="4 5" id="KW-0206">Cytoskeleton</keyword>
<evidence type="ECO:0000256" key="1">
    <source>
        <dbReference type="ARBA" id="ARBA00010337"/>
    </source>
</evidence>
<comment type="caution">
    <text evidence="8">The sequence shown here is derived from an EMBL/GenBank/DDBJ whole genome shotgun (WGS) entry which is preliminary data.</text>
</comment>
<dbReference type="GO" id="GO:0005874">
    <property type="term" value="C:microtubule"/>
    <property type="evidence" value="ECO:0007669"/>
    <property type="project" value="UniProtKB-KW"/>
</dbReference>
<dbReference type="InterPro" id="IPR007259">
    <property type="entry name" value="GCP"/>
</dbReference>
<name>A0A9W9PIL1_9EURO</name>
<keyword evidence="3 5" id="KW-0493">Microtubule</keyword>
<gene>
    <name evidence="8" type="ORF">N7468_002484</name>
</gene>
<dbReference type="RefSeq" id="XP_058334922.1">
    <property type="nucleotide sequence ID" value="XM_058471781.1"/>
</dbReference>
<evidence type="ECO:0000313" key="9">
    <source>
        <dbReference type="Proteomes" id="UP001150941"/>
    </source>
</evidence>
<feature type="domain" description="Gamma tubulin complex component protein N-terminal" evidence="7">
    <location>
        <begin position="195"/>
        <end position="606"/>
    </location>
</feature>
<evidence type="ECO:0000256" key="3">
    <source>
        <dbReference type="ARBA" id="ARBA00022701"/>
    </source>
</evidence>
<dbReference type="Pfam" id="PF17681">
    <property type="entry name" value="GCP_N_terminal"/>
    <property type="match status" value="1"/>
</dbReference>
<dbReference type="GO" id="GO:0031122">
    <property type="term" value="P:cytoplasmic microtubule organization"/>
    <property type="evidence" value="ECO:0007669"/>
    <property type="project" value="TreeGrafter"/>
</dbReference>
<dbReference type="InterPro" id="IPR042241">
    <property type="entry name" value="GCP_C_sf"/>
</dbReference>
<dbReference type="GO" id="GO:0051225">
    <property type="term" value="P:spindle assembly"/>
    <property type="evidence" value="ECO:0007669"/>
    <property type="project" value="TreeGrafter"/>
</dbReference>
<dbReference type="InterPro" id="IPR041470">
    <property type="entry name" value="GCP_N"/>
</dbReference>
<dbReference type="OrthoDB" id="775571at2759"/>
<accession>A0A9W9PIL1</accession>
<sequence length="954" mass="107961">MEFDESLDPFSSESLWRLSRFSVEALQPPDEIPWNATLPGTQISSVVLVFYYIRWTLTWELTDISNSILRETLNTSEKPDSVWKLNYFTDELGAPGSFDDSIVNPAIETESVTPTTSSLDTDDRSNIWSLDALQEGDLFSAPLKSWEKFHSQSFQEPVSAYFSESGSRGLDAALRLKDAANSDAPNGPVRERAFVRSLLHLGLGWSSPFFCYNARSGKFEKYQRSIRVSGVSTTNTDKVISDLMQCGSNMLFVRSFAESQTSKAKNLSSLFTLRGTIAVVLYHLENQVTGRSESLVSLIQVSTLFRRCGELVQALADIIRATERAASDAQVISILMDHAAVLALKYGWIENLIQEIVVRVADPWLGFIEGWIGLRPEIPASTELIQSGATFVGQGAHEDLSRLRIGPSKKIDYTYQKEHMPSFIPADQAQDIFESGRSLRLLKKSHPNHPIARGDVLTRSGLMHLHFATNWADIEKIHRKAEEYESRLRIEILRYHSEGWRPEPETGYFSVAQDHDRDQIVRQTFQLFDIDDEGQMADSAMDRKSISNDKIRSMIRDGRDVDDYSMEPVKSFGPELTSGLYLSLAPVIASQSRLVDFSCLHHLFTEQNLRQHLDLQWRFQLLGDGSFVSRLSHSLFDPEMESGERRAGVVRSGVHTGLRLGSRDTWPPASSELRLVLIGLLGDCYFSEPEPETQENPQAQQVERCKDPNAIEALDFLRLQYKPPEALEALITQRSLDKYDRLFKQLLRLQRMMSVVKGLIRDSTSRSSLSGDTRNIFQKFRIDAQHFVLALSDYCFNTGVGSIWNQFQEKLSRIERCLRRGDIDGTIETAHSVHRLRDLHEDVLDQMLFAFFLSKRHAPAAKLLDTIFSIILAFSPLSKADGSGLRHGSEGTVHHLYATFRKQSSAFVGYLRGLDSGKASSKPMQKSGAFFASRSDPTSVFDHLRVRLEMRRYY</sequence>
<dbReference type="GO" id="GO:0043015">
    <property type="term" value="F:gamma-tubulin binding"/>
    <property type="evidence" value="ECO:0007669"/>
    <property type="project" value="InterPro"/>
</dbReference>
<evidence type="ECO:0000256" key="2">
    <source>
        <dbReference type="ARBA" id="ARBA00022490"/>
    </source>
</evidence>
<dbReference type="Gene3D" id="1.20.120.1900">
    <property type="entry name" value="Gamma-tubulin complex, C-terminal domain"/>
    <property type="match status" value="1"/>
</dbReference>
<evidence type="ECO:0000259" key="7">
    <source>
        <dbReference type="Pfam" id="PF17681"/>
    </source>
</evidence>
<dbReference type="GO" id="GO:0007020">
    <property type="term" value="P:microtubule nucleation"/>
    <property type="evidence" value="ECO:0007669"/>
    <property type="project" value="InterPro"/>
</dbReference>
<reference evidence="8" key="2">
    <citation type="journal article" date="2023" name="IMA Fungus">
        <title>Comparative genomic study of the Penicillium genus elucidates a diverse pangenome and 15 lateral gene transfer events.</title>
        <authorList>
            <person name="Petersen C."/>
            <person name="Sorensen T."/>
            <person name="Nielsen M.R."/>
            <person name="Sondergaard T.E."/>
            <person name="Sorensen J.L."/>
            <person name="Fitzpatrick D.A."/>
            <person name="Frisvad J.C."/>
            <person name="Nielsen K.L."/>
        </authorList>
    </citation>
    <scope>NUCLEOTIDE SEQUENCE</scope>
    <source>
        <strain evidence="8">IBT 19713</strain>
    </source>
</reference>
<keyword evidence="2 5" id="KW-0963">Cytoplasm</keyword>
<dbReference type="GO" id="GO:0000922">
    <property type="term" value="C:spindle pole"/>
    <property type="evidence" value="ECO:0007669"/>
    <property type="project" value="InterPro"/>
</dbReference>
<dbReference type="GO" id="GO:0051011">
    <property type="term" value="F:microtubule minus-end binding"/>
    <property type="evidence" value="ECO:0007669"/>
    <property type="project" value="TreeGrafter"/>
</dbReference>
<dbReference type="GeneID" id="83199084"/>
<feature type="domain" description="Gamma tubulin complex component C-terminal" evidence="6">
    <location>
        <begin position="609"/>
        <end position="954"/>
    </location>
</feature>
<evidence type="ECO:0000256" key="4">
    <source>
        <dbReference type="ARBA" id="ARBA00023212"/>
    </source>
</evidence>
<dbReference type="GO" id="GO:0051321">
    <property type="term" value="P:meiotic cell cycle"/>
    <property type="evidence" value="ECO:0007669"/>
    <property type="project" value="TreeGrafter"/>
</dbReference>
<dbReference type="PANTHER" id="PTHR19302">
    <property type="entry name" value="GAMMA TUBULIN COMPLEX PROTEIN"/>
    <property type="match status" value="1"/>
</dbReference>
<dbReference type="InterPro" id="IPR040457">
    <property type="entry name" value="GCP_C"/>
</dbReference>
<dbReference type="FunFam" id="1.20.120.1900:FF:000013">
    <property type="entry name" value="Spindle pole body component"/>
    <property type="match status" value="1"/>
</dbReference>
<organism evidence="8 9">
    <name type="scientific">Penicillium chermesinum</name>
    <dbReference type="NCBI Taxonomy" id="63820"/>
    <lineage>
        <taxon>Eukaryota</taxon>
        <taxon>Fungi</taxon>
        <taxon>Dikarya</taxon>
        <taxon>Ascomycota</taxon>
        <taxon>Pezizomycotina</taxon>
        <taxon>Eurotiomycetes</taxon>
        <taxon>Eurotiomycetidae</taxon>
        <taxon>Eurotiales</taxon>
        <taxon>Aspergillaceae</taxon>
        <taxon>Penicillium</taxon>
    </lineage>
</organism>
<evidence type="ECO:0000313" key="8">
    <source>
        <dbReference type="EMBL" id="KAJ5247501.1"/>
    </source>
</evidence>
<dbReference type="Proteomes" id="UP001150941">
    <property type="component" value="Unassembled WGS sequence"/>
</dbReference>
<dbReference type="GO" id="GO:0005816">
    <property type="term" value="C:spindle pole body"/>
    <property type="evidence" value="ECO:0007669"/>
    <property type="project" value="UniProtKB-ARBA"/>
</dbReference>